<dbReference type="Pfam" id="PF00015">
    <property type="entry name" value="MCPsignal"/>
    <property type="match status" value="1"/>
</dbReference>
<keyword evidence="7 9" id="KW-0807">Transducer</keyword>
<evidence type="ECO:0000313" key="13">
    <source>
        <dbReference type="EMBL" id="SMF89693.1"/>
    </source>
</evidence>
<dbReference type="SUPFAM" id="SSF58104">
    <property type="entry name" value="Methyl-accepting chemotaxis protein (MCP) signaling domain"/>
    <property type="match status" value="1"/>
</dbReference>
<evidence type="ECO:0000256" key="2">
    <source>
        <dbReference type="ARBA" id="ARBA00022475"/>
    </source>
</evidence>
<dbReference type="EMBL" id="LT840184">
    <property type="protein sequence ID" value="SMF89693.1"/>
    <property type="molecule type" value="Genomic_DNA"/>
</dbReference>
<dbReference type="PANTHER" id="PTHR32089:SF112">
    <property type="entry name" value="LYSOZYME-LIKE PROTEIN-RELATED"/>
    <property type="match status" value="1"/>
</dbReference>
<comment type="subcellular location">
    <subcellularLocation>
        <location evidence="1">Cell membrane</location>
        <topology evidence="1">Multi-pass membrane protein</topology>
    </subcellularLocation>
</comment>
<evidence type="ECO:0000256" key="5">
    <source>
        <dbReference type="ARBA" id="ARBA00022989"/>
    </source>
</evidence>
<dbReference type="Pfam" id="PF02743">
    <property type="entry name" value="dCache_1"/>
    <property type="match status" value="1"/>
</dbReference>
<reference evidence="14" key="1">
    <citation type="submission" date="2017-04" db="EMBL/GenBank/DDBJ databases">
        <authorList>
            <person name="Varghese N."/>
            <person name="Submissions S."/>
        </authorList>
    </citation>
    <scope>NUCLEOTIDE SEQUENCE [LARGE SCALE GENOMIC DNA]</scope>
    <source>
        <strain evidence="14">N3/975</strain>
    </source>
</reference>
<dbReference type="GO" id="GO:0006935">
    <property type="term" value="P:chemotaxis"/>
    <property type="evidence" value="ECO:0007669"/>
    <property type="project" value="UniProtKB-KW"/>
</dbReference>
<dbReference type="PANTHER" id="PTHR32089">
    <property type="entry name" value="METHYL-ACCEPTING CHEMOTAXIS PROTEIN MCPB"/>
    <property type="match status" value="1"/>
</dbReference>
<keyword evidence="5 10" id="KW-1133">Transmembrane helix</keyword>
<feature type="transmembrane region" description="Helical" evidence="10">
    <location>
        <begin position="319"/>
        <end position="341"/>
    </location>
</feature>
<dbReference type="SMART" id="SM00304">
    <property type="entry name" value="HAMP"/>
    <property type="match status" value="1"/>
</dbReference>
<dbReference type="InterPro" id="IPR029151">
    <property type="entry name" value="Sensor-like_sf"/>
</dbReference>
<evidence type="ECO:0000256" key="1">
    <source>
        <dbReference type="ARBA" id="ARBA00004651"/>
    </source>
</evidence>
<evidence type="ECO:0000256" key="8">
    <source>
        <dbReference type="ARBA" id="ARBA00029447"/>
    </source>
</evidence>
<dbReference type="InterPro" id="IPR033479">
    <property type="entry name" value="dCache_1"/>
</dbReference>
<keyword evidence="3" id="KW-0145">Chemotaxis</keyword>
<dbReference type="InterPro" id="IPR003660">
    <property type="entry name" value="HAMP_dom"/>
</dbReference>
<gene>
    <name evidence="13" type="ORF">SAMN05661091_4743</name>
</gene>
<evidence type="ECO:0000259" key="11">
    <source>
        <dbReference type="PROSITE" id="PS50111"/>
    </source>
</evidence>
<feature type="domain" description="HAMP" evidence="12">
    <location>
        <begin position="343"/>
        <end position="398"/>
    </location>
</feature>
<dbReference type="AlphaFoldDB" id="A0A1X7HN96"/>
<feature type="domain" description="Methyl-accepting transducer" evidence="11">
    <location>
        <begin position="403"/>
        <end position="646"/>
    </location>
</feature>
<evidence type="ECO:0000256" key="4">
    <source>
        <dbReference type="ARBA" id="ARBA00022692"/>
    </source>
</evidence>
<dbReference type="Gene3D" id="3.30.450.20">
    <property type="entry name" value="PAS domain"/>
    <property type="match status" value="2"/>
</dbReference>
<dbReference type="Gene3D" id="1.10.287.950">
    <property type="entry name" value="Methyl-accepting chemotaxis protein"/>
    <property type="match status" value="1"/>
</dbReference>
<dbReference type="CDD" id="cd06225">
    <property type="entry name" value="HAMP"/>
    <property type="match status" value="1"/>
</dbReference>
<comment type="similarity">
    <text evidence="8">Belongs to the methyl-accepting chemotaxis (MCP) protein family.</text>
</comment>
<dbReference type="SUPFAM" id="SSF103190">
    <property type="entry name" value="Sensory domain-like"/>
    <property type="match status" value="1"/>
</dbReference>
<sequence>MKRIKSIFSMRLRTRMLVVILGSIVILLAGMLTAIALITNSTSMKSAISLTETAGEKIAGDVQNNLDRTMGTARTLAHSFEVMKKQGNTDRETVNTIIKNVLEKNESYLAAWTIWEPNAFDGKDQQYKNTTGTDQSGRLIPYWKRTDAGLKLSPLEAYEEDGVGDYYLKVKNSGEEAIIEPYKEKLDDKDVIMTSLVVPIKENNEVIGAVGIDIDLEQLQKMMDPFKLYDTGYAHIYSNTGIIVTLPDQSQIGKNLKDAFPSERVSDILAAISEGNTLTYNDNGTYLMYTPIQIGNTDTPWSVTIVIPMKEIMADSQALMYYIIAAGVITLVLLGLVIMLLTNTIVRPLNRAVVVGESMARGDFTQELPEEYRHRKDEIGTFARVFHDITESMTNMIGQVNMNASQVAAASQQISASAEELAVGSSQQADSVQTINELFKELSFAINAVASSATSAAELVNETAGIASQGGTVVQQSIEGMNRVNRQVLKLEDDSTRIGEIIEVIDDIAEQTNLLALNAAIEAARAGEQGRGFAVVADEVRKLAERSGEATKQIATIIKGMQNNTVESVKAVEAGVISTEKTGESFDHIISMVNDSSNTVMEIAAASEEQAAQAAEVVTAIESISASAEETAASSEETASTAQSLAQLAEELNNMVAAFKIK</sequence>
<evidence type="ECO:0000256" key="3">
    <source>
        <dbReference type="ARBA" id="ARBA00022500"/>
    </source>
</evidence>
<dbReference type="CDD" id="cd11386">
    <property type="entry name" value="MCP_signal"/>
    <property type="match status" value="1"/>
</dbReference>
<dbReference type="GO" id="GO:0007165">
    <property type="term" value="P:signal transduction"/>
    <property type="evidence" value="ECO:0007669"/>
    <property type="project" value="UniProtKB-KW"/>
</dbReference>
<protein>
    <submittedName>
        <fullName evidence="13">Methyl-accepting chemotaxis sensory transducer with Cache sensor</fullName>
    </submittedName>
</protein>
<dbReference type="Proteomes" id="UP000192940">
    <property type="component" value="Chromosome I"/>
</dbReference>
<keyword evidence="2" id="KW-1003">Cell membrane</keyword>
<keyword evidence="6 10" id="KW-0472">Membrane</keyword>
<proteinExistence type="inferred from homology"/>
<evidence type="ECO:0000313" key="14">
    <source>
        <dbReference type="Proteomes" id="UP000192940"/>
    </source>
</evidence>
<evidence type="ECO:0000259" key="12">
    <source>
        <dbReference type="PROSITE" id="PS50885"/>
    </source>
</evidence>
<dbReference type="GO" id="GO:0005886">
    <property type="term" value="C:plasma membrane"/>
    <property type="evidence" value="ECO:0007669"/>
    <property type="project" value="UniProtKB-SubCell"/>
</dbReference>
<dbReference type="PROSITE" id="PS50885">
    <property type="entry name" value="HAMP"/>
    <property type="match status" value="1"/>
</dbReference>
<evidence type="ECO:0000256" key="9">
    <source>
        <dbReference type="PROSITE-ProRule" id="PRU00284"/>
    </source>
</evidence>
<organism evidence="13 14">
    <name type="scientific">Paenibacillus uliginis N3/975</name>
    <dbReference type="NCBI Taxonomy" id="1313296"/>
    <lineage>
        <taxon>Bacteria</taxon>
        <taxon>Bacillati</taxon>
        <taxon>Bacillota</taxon>
        <taxon>Bacilli</taxon>
        <taxon>Bacillales</taxon>
        <taxon>Paenibacillaceae</taxon>
        <taxon>Paenibacillus</taxon>
    </lineage>
</organism>
<dbReference type="PROSITE" id="PS50111">
    <property type="entry name" value="CHEMOTAXIS_TRANSDUC_2"/>
    <property type="match status" value="1"/>
</dbReference>
<dbReference type="SMART" id="SM00283">
    <property type="entry name" value="MA"/>
    <property type="match status" value="1"/>
</dbReference>
<dbReference type="CDD" id="cd12912">
    <property type="entry name" value="PDC2_MCP_like"/>
    <property type="match status" value="1"/>
</dbReference>
<keyword evidence="14" id="KW-1185">Reference proteome</keyword>
<name>A0A1X7HN96_9BACL</name>
<keyword evidence="4 10" id="KW-0812">Transmembrane</keyword>
<dbReference type="InterPro" id="IPR004089">
    <property type="entry name" value="MCPsignal_dom"/>
</dbReference>
<evidence type="ECO:0000256" key="6">
    <source>
        <dbReference type="ARBA" id="ARBA00023136"/>
    </source>
</evidence>
<dbReference type="STRING" id="1313296.SAMN05661091_4743"/>
<evidence type="ECO:0000256" key="10">
    <source>
        <dbReference type="SAM" id="Phobius"/>
    </source>
</evidence>
<dbReference type="CDD" id="cd12913">
    <property type="entry name" value="PDC1_MCP_like"/>
    <property type="match status" value="1"/>
</dbReference>
<dbReference type="FunFam" id="1.10.287.950:FF:000001">
    <property type="entry name" value="Methyl-accepting chemotaxis sensory transducer"/>
    <property type="match status" value="1"/>
</dbReference>
<evidence type="ECO:0000256" key="7">
    <source>
        <dbReference type="ARBA" id="ARBA00023224"/>
    </source>
</evidence>
<accession>A0A1X7HN96</accession>